<name>A0A0C2IMQ2_THEKT</name>
<dbReference type="InterPro" id="IPR003172">
    <property type="entry name" value="ML_dom"/>
</dbReference>
<dbReference type="SUPFAM" id="SSF81296">
    <property type="entry name" value="E set domains"/>
    <property type="match status" value="1"/>
</dbReference>
<keyword evidence="3" id="KW-1185">Reference proteome</keyword>
<sequence>MGSRVTASVSITPRVSSERLYLDCFANWYFFRVRIPGIEYDGCHAKQEDCPWPANVTRDLVLPLTIPHLWFSISPTVTFRITNEKKQVIACFQGRGLIYS</sequence>
<evidence type="ECO:0000259" key="1">
    <source>
        <dbReference type="Pfam" id="PF02221"/>
    </source>
</evidence>
<evidence type="ECO:0000313" key="3">
    <source>
        <dbReference type="Proteomes" id="UP000031668"/>
    </source>
</evidence>
<proteinExistence type="predicted"/>
<organism evidence="2 3">
    <name type="scientific">Thelohanellus kitauei</name>
    <name type="common">Myxosporean</name>
    <dbReference type="NCBI Taxonomy" id="669202"/>
    <lineage>
        <taxon>Eukaryota</taxon>
        <taxon>Metazoa</taxon>
        <taxon>Cnidaria</taxon>
        <taxon>Myxozoa</taxon>
        <taxon>Myxosporea</taxon>
        <taxon>Bivalvulida</taxon>
        <taxon>Platysporina</taxon>
        <taxon>Myxobolidae</taxon>
        <taxon>Thelohanellus</taxon>
    </lineage>
</organism>
<dbReference type="Gene3D" id="2.60.40.770">
    <property type="match status" value="1"/>
</dbReference>
<gene>
    <name evidence="2" type="ORF">RF11_12708</name>
</gene>
<dbReference type="AlphaFoldDB" id="A0A0C2IMQ2"/>
<protein>
    <recommendedName>
        <fullName evidence="1">MD-2-related lipid-recognition domain-containing protein</fullName>
    </recommendedName>
</protein>
<feature type="domain" description="MD-2-related lipid-recognition" evidence="1">
    <location>
        <begin position="2"/>
        <end position="93"/>
    </location>
</feature>
<dbReference type="InterPro" id="IPR014756">
    <property type="entry name" value="Ig_E-set"/>
</dbReference>
<dbReference type="EMBL" id="JWZT01003490">
    <property type="protein sequence ID" value="KII66679.1"/>
    <property type="molecule type" value="Genomic_DNA"/>
</dbReference>
<dbReference type="Pfam" id="PF02221">
    <property type="entry name" value="E1_DerP2_DerF2"/>
    <property type="match status" value="1"/>
</dbReference>
<dbReference type="Proteomes" id="UP000031668">
    <property type="component" value="Unassembled WGS sequence"/>
</dbReference>
<evidence type="ECO:0000313" key="2">
    <source>
        <dbReference type="EMBL" id="KII66679.1"/>
    </source>
</evidence>
<comment type="caution">
    <text evidence="2">The sequence shown here is derived from an EMBL/GenBank/DDBJ whole genome shotgun (WGS) entry which is preliminary data.</text>
</comment>
<accession>A0A0C2IMQ2</accession>
<reference evidence="2 3" key="1">
    <citation type="journal article" date="2014" name="Genome Biol. Evol.">
        <title>The genome of the myxosporean Thelohanellus kitauei shows adaptations to nutrient acquisition within its fish host.</title>
        <authorList>
            <person name="Yang Y."/>
            <person name="Xiong J."/>
            <person name="Zhou Z."/>
            <person name="Huo F."/>
            <person name="Miao W."/>
            <person name="Ran C."/>
            <person name="Liu Y."/>
            <person name="Zhang J."/>
            <person name="Feng J."/>
            <person name="Wang M."/>
            <person name="Wang M."/>
            <person name="Wang L."/>
            <person name="Yao B."/>
        </authorList>
    </citation>
    <scope>NUCLEOTIDE SEQUENCE [LARGE SCALE GENOMIC DNA]</scope>
    <source>
        <strain evidence="2">Wuqing</strain>
    </source>
</reference>